<reference evidence="2" key="1">
    <citation type="submission" date="2020-04" db="EMBL/GenBank/DDBJ databases">
        <authorList>
            <person name="Alioto T."/>
            <person name="Alioto T."/>
            <person name="Gomez Garrido J."/>
        </authorList>
    </citation>
    <scope>NUCLEOTIDE SEQUENCE</scope>
    <source>
        <strain evidence="2">A484AB</strain>
    </source>
</reference>
<feature type="region of interest" description="Disordered" evidence="1">
    <location>
        <begin position="1"/>
        <end position="21"/>
    </location>
</feature>
<dbReference type="AlphaFoldDB" id="A0A6S7HQQ2"/>
<comment type="caution">
    <text evidence="2">The sequence shown here is derived from an EMBL/GenBank/DDBJ whole genome shotgun (WGS) entry which is preliminary data.</text>
</comment>
<accession>A0A6S7HQQ2</accession>
<protein>
    <submittedName>
        <fullName evidence="2">Uncharacterized protein</fullName>
    </submittedName>
</protein>
<evidence type="ECO:0000313" key="3">
    <source>
        <dbReference type="Proteomes" id="UP001152795"/>
    </source>
</evidence>
<gene>
    <name evidence="2" type="ORF">PACLA_8A046476</name>
</gene>
<organism evidence="2 3">
    <name type="scientific">Paramuricea clavata</name>
    <name type="common">Red gorgonian</name>
    <name type="synonym">Violescent sea-whip</name>
    <dbReference type="NCBI Taxonomy" id="317549"/>
    <lineage>
        <taxon>Eukaryota</taxon>
        <taxon>Metazoa</taxon>
        <taxon>Cnidaria</taxon>
        <taxon>Anthozoa</taxon>
        <taxon>Octocorallia</taxon>
        <taxon>Malacalcyonacea</taxon>
        <taxon>Plexauridae</taxon>
        <taxon>Paramuricea</taxon>
    </lineage>
</organism>
<keyword evidence="3" id="KW-1185">Reference proteome</keyword>
<evidence type="ECO:0000313" key="2">
    <source>
        <dbReference type="EMBL" id="CAB4006759.1"/>
    </source>
</evidence>
<dbReference type="EMBL" id="CACRXK020005594">
    <property type="protein sequence ID" value="CAB4006759.1"/>
    <property type="molecule type" value="Genomic_DNA"/>
</dbReference>
<feature type="compositionally biased region" description="Basic and acidic residues" evidence="1">
    <location>
        <begin position="1"/>
        <end position="10"/>
    </location>
</feature>
<dbReference type="Proteomes" id="UP001152795">
    <property type="component" value="Unassembled WGS sequence"/>
</dbReference>
<name>A0A6S7HQQ2_PARCT</name>
<proteinExistence type="predicted"/>
<evidence type="ECO:0000256" key="1">
    <source>
        <dbReference type="SAM" id="MobiDB-lite"/>
    </source>
</evidence>
<sequence length="88" mass="10110">MTSIEDKLIDNEDDTPDDSVARMGKGMMTMTSKELPCWYHPTLEGFLDFKRRDNCSVNVKGRQGHCLALDEWEEMNIVLPLKKYASVI</sequence>